<keyword evidence="2" id="KW-1185">Reference proteome</keyword>
<dbReference type="KEGG" id="sfol:H3H32_10670"/>
<evidence type="ECO:0000313" key="2">
    <source>
        <dbReference type="Proteomes" id="UP000515369"/>
    </source>
</evidence>
<sequence length="83" mass="9703">MRVFDIERDGLPDMDKLVGRVAFIFDGCIVSGWPLYNIHLEYPENNYPEYGMDVWEANSDVGRAVRFEGIKKYVIFDVPVWDL</sequence>
<gene>
    <name evidence="1" type="ORF">H3H32_10670</name>
</gene>
<proteinExistence type="predicted"/>
<protein>
    <submittedName>
        <fullName evidence="1">Uncharacterized protein</fullName>
    </submittedName>
</protein>
<name>A0A7G5H2G3_9BACT</name>
<dbReference type="EMBL" id="CP059732">
    <property type="protein sequence ID" value="QMW05305.1"/>
    <property type="molecule type" value="Genomic_DNA"/>
</dbReference>
<reference evidence="1 2" key="1">
    <citation type="submission" date="2020-07" db="EMBL/GenBank/DDBJ databases">
        <title>Spirosoma foliorum sp. nov., isolated from the leaves on the Nejang mountain Korea, Republic of.</title>
        <authorList>
            <person name="Ho H."/>
            <person name="Lee Y.-J."/>
            <person name="Nurcahyanto D.-A."/>
            <person name="Kim S.-G."/>
        </authorList>
    </citation>
    <scope>NUCLEOTIDE SEQUENCE [LARGE SCALE GENOMIC DNA]</scope>
    <source>
        <strain evidence="1 2">PL0136</strain>
    </source>
</reference>
<dbReference type="AlphaFoldDB" id="A0A7G5H2G3"/>
<dbReference type="RefSeq" id="WP_182462651.1">
    <property type="nucleotide sequence ID" value="NZ_CP059732.1"/>
</dbReference>
<accession>A0A7G5H2G3</accession>
<organism evidence="1 2">
    <name type="scientific">Spirosoma foliorum</name>
    <dbReference type="NCBI Taxonomy" id="2710596"/>
    <lineage>
        <taxon>Bacteria</taxon>
        <taxon>Pseudomonadati</taxon>
        <taxon>Bacteroidota</taxon>
        <taxon>Cytophagia</taxon>
        <taxon>Cytophagales</taxon>
        <taxon>Cytophagaceae</taxon>
        <taxon>Spirosoma</taxon>
    </lineage>
</organism>
<dbReference type="Proteomes" id="UP000515369">
    <property type="component" value="Chromosome"/>
</dbReference>
<evidence type="ECO:0000313" key="1">
    <source>
        <dbReference type="EMBL" id="QMW05305.1"/>
    </source>
</evidence>